<dbReference type="Proteomes" id="UP000625711">
    <property type="component" value="Unassembled WGS sequence"/>
</dbReference>
<keyword evidence="7" id="KW-0472">Membrane</keyword>
<evidence type="ECO:0000256" key="7">
    <source>
        <dbReference type="ARBA" id="ARBA00023136"/>
    </source>
</evidence>
<dbReference type="AlphaFoldDB" id="A0A834M316"/>
<evidence type="ECO:0000256" key="1">
    <source>
        <dbReference type="ARBA" id="ARBA00004414"/>
    </source>
</evidence>
<dbReference type="SMART" id="SM00714">
    <property type="entry name" value="LITAF"/>
    <property type="match status" value="1"/>
</dbReference>
<evidence type="ECO:0000313" key="10">
    <source>
        <dbReference type="EMBL" id="KAF7264932.1"/>
    </source>
</evidence>
<evidence type="ECO:0000313" key="11">
    <source>
        <dbReference type="Proteomes" id="UP000625711"/>
    </source>
</evidence>
<dbReference type="InterPro" id="IPR037519">
    <property type="entry name" value="LITAF_fam"/>
</dbReference>
<evidence type="ECO:0000256" key="3">
    <source>
        <dbReference type="ARBA" id="ARBA00004630"/>
    </source>
</evidence>
<dbReference type="EMBL" id="JAACXV010015529">
    <property type="protein sequence ID" value="KAF7264930.1"/>
    <property type="molecule type" value="Genomic_DNA"/>
</dbReference>
<dbReference type="GO" id="GO:0005765">
    <property type="term" value="C:lysosomal membrane"/>
    <property type="evidence" value="ECO:0007669"/>
    <property type="project" value="UniProtKB-SubCell"/>
</dbReference>
<dbReference type="GO" id="GO:0031902">
    <property type="term" value="C:late endosome membrane"/>
    <property type="evidence" value="ECO:0007669"/>
    <property type="project" value="UniProtKB-SubCell"/>
</dbReference>
<evidence type="ECO:0000256" key="5">
    <source>
        <dbReference type="ARBA" id="ARBA00022723"/>
    </source>
</evidence>
<proteinExistence type="inferred from homology"/>
<keyword evidence="11" id="KW-1185">Reference proteome</keyword>
<dbReference type="EMBL" id="JAACXV010015526">
    <property type="protein sequence ID" value="KAF7264932.1"/>
    <property type="molecule type" value="Genomic_DNA"/>
</dbReference>
<dbReference type="Pfam" id="PF10601">
    <property type="entry name" value="zf-LITAF-like"/>
    <property type="match status" value="1"/>
</dbReference>
<dbReference type="PANTHER" id="PTHR23292">
    <property type="entry name" value="LIPOPOLYSACCHARIDE-INDUCED TUMOR NECROSIS FACTOR-ALPHA FACTOR"/>
    <property type="match status" value="1"/>
</dbReference>
<comment type="similarity">
    <text evidence="4">Belongs to the CDIP1/LITAF family.</text>
</comment>
<dbReference type="InterPro" id="IPR006629">
    <property type="entry name" value="LITAF"/>
</dbReference>
<dbReference type="OrthoDB" id="5599753at2759"/>
<protein>
    <recommendedName>
        <fullName evidence="8">LITAF domain-containing protein</fullName>
    </recommendedName>
</protein>
<evidence type="ECO:0000259" key="8">
    <source>
        <dbReference type="PROSITE" id="PS51837"/>
    </source>
</evidence>
<comment type="subcellular location">
    <subcellularLocation>
        <location evidence="2">Endosome membrane</location>
        <topology evidence="2">Peripheral membrane protein</topology>
    </subcellularLocation>
    <subcellularLocation>
        <location evidence="1">Late endosome membrane</location>
    </subcellularLocation>
    <subcellularLocation>
        <location evidence="3">Lysosome membrane</location>
        <topology evidence="3">Peripheral membrane protein</topology>
        <orientation evidence="3">Cytoplasmic side</orientation>
    </subcellularLocation>
</comment>
<evidence type="ECO:0000256" key="4">
    <source>
        <dbReference type="ARBA" id="ARBA00005975"/>
    </source>
</evidence>
<name>A0A834M316_RHYFE</name>
<accession>A0A834M316</accession>
<organism evidence="9 11">
    <name type="scientific">Rhynchophorus ferrugineus</name>
    <name type="common">Red palm weevil</name>
    <name type="synonym">Curculio ferrugineus</name>
    <dbReference type="NCBI Taxonomy" id="354439"/>
    <lineage>
        <taxon>Eukaryota</taxon>
        <taxon>Metazoa</taxon>
        <taxon>Ecdysozoa</taxon>
        <taxon>Arthropoda</taxon>
        <taxon>Hexapoda</taxon>
        <taxon>Insecta</taxon>
        <taxon>Pterygota</taxon>
        <taxon>Neoptera</taxon>
        <taxon>Endopterygota</taxon>
        <taxon>Coleoptera</taxon>
        <taxon>Polyphaga</taxon>
        <taxon>Cucujiformia</taxon>
        <taxon>Curculionidae</taxon>
        <taxon>Dryophthorinae</taxon>
        <taxon>Rhynchophorus</taxon>
    </lineage>
</organism>
<dbReference type="GO" id="GO:0008270">
    <property type="term" value="F:zinc ion binding"/>
    <property type="evidence" value="ECO:0007669"/>
    <property type="project" value="TreeGrafter"/>
</dbReference>
<dbReference type="PROSITE" id="PS51837">
    <property type="entry name" value="LITAF"/>
    <property type="match status" value="1"/>
</dbReference>
<evidence type="ECO:0000313" key="9">
    <source>
        <dbReference type="EMBL" id="KAF7264930.1"/>
    </source>
</evidence>
<evidence type="ECO:0000256" key="2">
    <source>
        <dbReference type="ARBA" id="ARBA00004481"/>
    </source>
</evidence>
<dbReference type="PANTHER" id="PTHR23292:SF14">
    <property type="entry name" value="FI16615P1-RELATED"/>
    <property type="match status" value="1"/>
</dbReference>
<reference evidence="9" key="1">
    <citation type="submission" date="2020-08" db="EMBL/GenBank/DDBJ databases">
        <title>Genome sequencing and assembly of the red palm weevil Rhynchophorus ferrugineus.</title>
        <authorList>
            <person name="Dias G.B."/>
            <person name="Bergman C.M."/>
            <person name="Manee M."/>
        </authorList>
    </citation>
    <scope>NUCLEOTIDE SEQUENCE</scope>
    <source>
        <strain evidence="9">AA-2017</strain>
        <tissue evidence="9">Whole larva</tissue>
    </source>
</reference>
<keyword evidence="5" id="KW-0479">Metal-binding</keyword>
<gene>
    <name evidence="10" type="ORF">GWI33_021909</name>
    <name evidence="9" type="ORF">GWI33_021911</name>
</gene>
<feature type="domain" description="LITAF" evidence="8">
    <location>
        <begin position="37"/>
        <end position="122"/>
    </location>
</feature>
<evidence type="ECO:0000256" key="6">
    <source>
        <dbReference type="ARBA" id="ARBA00022833"/>
    </source>
</evidence>
<comment type="caution">
    <text evidence="9">The sequence shown here is derived from an EMBL/GenBank/DDBJ whole genome shotgun (WGS) entry which is preliminary data.</text>
</comment>
<keyword evidence="6" id="KW-0862">Zinc</keyword>
<sequence length="122" mass="13637">MERHLSSPQVRQAIQNSLDGGPSTISEPLPTEKGEYVEIIVTKAVAPVVYGSNPVTTRCPFCYNSMTTLVETKPCSKTHLLAILLCQVGCCLCSWYPYYNDTFQSKKHFCTSCNSYLGEYRP</sequence>